<comment type="caution">
    <text evidence="2">The sequence shown here is derived from an EMBL/GenBank/DDBJ whole genome shotgun (WGS) entry which is preliminary data.</text>
</comment>
<feature type="coiled-coil region" evidence="1">
    <location>
        <begin position="1"/>
        <end position="64"/>
    </location>
</feature>
<dbReference type="SUPFAM" id="SSF47240">
    <property type="entry name" value="Ferritin-like"/>
    <property type="match status" value="1"/>
</dbReference>
<dbReference type="Pfam" id="PF05974">
    <property type="entry name" value="DUF892"/>
    <property type="match status" value="1"/>
</dbReference>
<accession>A0ABU5EEY9</accession>
<dbReference type="Gene3D" id="1.20.1260.10">
    <property type="match status" value="1"/>
</dbReference>
<sequence length="169" mass="18776">MATAEERLLEWLRDAHAMEQQAETMLESQISRLENYPEVTAKLKEHLEETRRQAQLVNECIERRAGSSSAIKDAAAKMMAAAQGLSGLFVGDEVIKGSLASYTFEQMEIASYRILVAAAETVGDTTTAGICTQILREEEAMAEWLDKNMPGLVRKYLAREETPGVEAKH</sequence>
<evidence type="ECO:0000256" key="1">
    <source>
        <dbReference type="SAM" id="Coils"/>
    </source>
</evidence>
<gene>
    <name evidence="2" type="ORF">SMD27_17560</name>
</gene>
<name>A0ABU5EEY9_9PROT</name>
<evidence type="ECO:0000313" key="3">
    <source>
        <dbReference type="Proteomes" id="UP001279642"/>
    </source>
</evidence>
<reference evidence="2 3" key="1">
    <citation type="journal article" date="2016" name="Antonie Van Leeuwenhoek">
        <title>Dongia soli sp. nov., isolated from soil from Dokdo, Korea.</title>
        <authorList>
            <person name="Kim D.U."/>
            <person name="Lee H."/>
            <person name="Kim H."/>
            <person name="Kim S.G."/>
            <person name="Ka J.O."/>
        </authorList>
    </citation>
    <scope>NUCLEOTIDE SEQUENCE [LARGE SCALE GENOMIC DNA]</scope>
    <source>
        <strain evidence="2 3">D78</strain>
    </source>
</reference>
<dbReference type="EMBL" id="JAXCLW010000005">
    <property type="protein sequence ID" value="MDY0884655.1"/>
    <property type="molecule type" value="Genomic_DNA"/>
</dbReference>
<keyword evidence="3" id="KW-1185">Reference proteome</keyword>
<dbReference type="InterPro" id="IPR009078">
    <property type="entry name" value="Ferritin-like_SF"/>
</dbReference>
<dbReference type="InterPro" id="IPR010287">
    <property type="entry name" value="DUF892_YciF-like"/>
</dbReference>
<dbReference type="CDD" id="cd00657">
    <property type="entry name" value="Ferritin_like"/>
    <property type="match status" value="1"/>
</dbReference>
<protein>
    <submittedName>
        <fullName evidence="2">Ferritin-like domain-containing protein</fullName>
    </submittedName>
</protein>
<keyword evidence="1" id="KW-0175">Coiled coil</keyword>
<proteinExistence type="predicted"/>
<dbReference type="InterPro" id="IPR012347">
    <property type="entry name" value="Ferritin-like"/>
</dbReference>
<evidence type="ECO:0000313" key="2">
    <source>
        <dbReference type="EMBL" id="MDY0884655.1"/>
    </source>
</evidence>
<dbReference type="RefSeq" id="WP_320509728.1">
    <property type="nucleotide sequence ID" value="NZ_JAXCLW010000005.1"/>
</dbReference>
<organism evidence="2 3">
    <name type="scientific">Dongia soli</name>
    <dbReference type="NCBI Taxonomy" id="600628"/>
    <lineage>
        <taxon>Bacteria</taxon>
        <taxon>Pseudomonadati</taxon>
        <taxon>Pseudomonadota</taxon>
        <taxon>Alphaproteobacteria</taxon>
        <taxon>Rhodospirillales</taxon>
        <taxon>Dongiaceae</taxon>
        <taxon>Dongia</taxon>
    </lineage>
</organism>
<dbReference type="Proteomes" id="UP001279642">
    <property type="component" value="Unassembled WGS sequence"/>
</dbReference>